<name>A0A485KHN3_9STRA</name>
<evidence type="ECO:0000313" key="3">
    <source>
        <dbReference type="Proteomes" id="UP000332933"/>
    </source>
</evidence>
<reference evidence="1" key="2">
    <citation type="submission" date="2019-06" db="EMBL/GenBank/DDBJ databases">
        <title>Genomics analysis of Aphanomyces spp. identifies a new class of oomycete effector associated with host adaptation.</title>
        <authorList>
            <person name="Gaulin E."/>
        </authorList>
    </citation>
    <scope>NUCLEOTIDE SEQUENCE</scope>
    <source>
        <strain evidence="1">CBS 578.67</strain>
    </source>
</reference>
<dbReference type="EMBL" id="VJMH01002279">
    <property type="protein sequence ID" value="KAF0709383.1"/>
    <property type="molecule type" value="Genomic_DNA"/>
</dbReference>
<reference evidence="2 3" key="1">
    <citation type="submission" date="2019-03" db="EMBL/GenBank/DDBJ databases">
        <authorList>
            <person name="Gaulin E."/>
            <person name="Dumas B."/>
        </authorList>
    </citation>
    <scope>NUCLEOTIDE SEQUENCE [LARGE SCALE GENOMIC DNA]</scope>
    <source>
        <strain evidence="2">CBS 568.67</strain>
    </source>
</reference>
<dbReference type="Proteomes" id="UP000332933">
    <property type="component" value="Unassembled WGS sequence"/>
</dbReference>
<accession>A0A485KHN3</accession>
<dbReference type="EMBL" id="CAADRA010002281">
    <property type="protein sequence ID" value="VFT82990.1"/>
    <property type="molecule type" value="Genomic_DNA"/>
</dbReference>
<evidence type="ECO:0000313" key="2">
    <source>
        <dbReference type="EMBL" id="VFT82990.1"/>
    </source>
</evidence>
<sequence length="604" mass="67354">MKREDVDCAFYLPNCNHDTLFQPSYVRCQKSQGQKILRCFPHCCPRHIHYRNCGCSLNLHVHTPPTSTSSSSDTLKAFAKFTHVDDVDEWHVGDRIKPDGVLKDLRSRDTPFHTWIPGRVEWIKASTLSFHFDEKNGDGWHYGWKSGRSRSQRTSGHVLKAYVVDTTQSDAWVVVGRTQSTPFTITSYRGEHNKKKKSSLGLAAHHLHHPPTTTTASPLGSHLASTLHLAGHSSSDDEGHSSVFSSPSPVVPIPMHHDIARLYSLLHVLLMNDCPLAIWAPFEDSWMAAKGFYANSFLPHVHRPASAVAPDALSLGLHVVASLGAIADRVQALLVRHGNAVLHKREVLAVYDECMSLLQAQLGHVLQSHGSSVLDLLRHLPPCPHPDASNHLFRLFVAQMRETYIATQHDDRPKSVIPAGPSIYDGTWVWLPRQTSFTLWSLSLSVMGYLRWTANLMACTQTRQGTTIQIRSCTPWFVSVPMALELDQAPHSLRVLPSGESCLAGTLAIDYVGTISEQHMRMEVYVHSLGSVHVVHVHVEPRRDARGNVDLVAHVQIDHVVSLPVDDTLDAASRMARVQQCVARTCVVKMSAVYEQRRRSPMAH</sequence>
<keyword evidence="3" id="KW-1185">Reference proteome</keyword>
<evidence type="ECO:0000313" key="1">
    <source>
        <dbReference type="EMBL" id="KAF0709383.1"/>
    </source>
</evidence>
<dbReference type="AlphaFoldDB" id="A0A485KHN3"/>
<dbReference type="OrthoDB" id="79036at2759"/>
<protein>
    <submittedName>
        <fullName evidence="2">Aste57867_5973 protein</fullName>
    </submittedName>
</protein>
<organism evidence="2 3">
    <name type="scientific">Aphanomyces stellatus</name>
    <dbReference type="NCBI Taxonomy" id="120398"/>
    <lineage>
        <taxon>Eukaryota</taxon>
        <taxon>Sar</taxon>
        <taxon>Stramenopiles</taxon>
        <taxon>Oomycota</taxon>
        <taxon>Saprolegniomycetes</taxon>
        <taxon>Saprolegniales</taxon>
        <taxon>Verrucalvaceae</taxon>
        <taxon>Aphanomyces</taxon>
    </lineage>
</organism>
<proteinExistence type="predicted"/>
<gene>
    <name evidence="2" type="primary">Aste57867_5973</name>
    <name evidence="1" type="ORF">As57867_005959</name>
    <name evidence="2" type="ORF">ASTE57867_5973</name>
</gene>